<feature type="region of interest" description="Disordered" evidence="1">
    <location>
        <begin position="420"/>
        <end position="443"/>
    </location>
</feature>
<dbReference type="Proteomes" id="UP000183376">
    <property type="component" value="Chromosome I"/>
</dbReference>
<dbReference type="RefSeq" id="WP_052407632.1">
    <property type="nucleotide sequence ID" value="NZ_JOEF01000017.1"/>
</dbReference>
<keyword evidence="4" id="KW-0012">Acyltransferase</keyword>
<feature type="transmembrane region" description="Helical" evidence="2">
    <location>
        <begin position="254"/>
        <end position="274"/>
    </location>
</feature>
<feature type="transmembrane region" description="Helical" evidence="2">
    <location>
        <begin position="7"/>
        <end position="26"/>
    </location>
</feature>
<proteinExistence type="predicted"/>
<feature type="transmembrane region" description="Helical" evidence="2">
    <location>
        <begin position="156"/>
        <end position="179"/>
    </location>
</feature>
<evidence type="ECO:0000313" key="5">
    <source>
        <dbReference type="Proteomes" id="UP000183376"/>
    </source>
</evidence>
<feature type="transmembrane region" description="Helical" evidence="2">
    <location>
        <begin position="295"/>
        <end position="320"/>
    </location>
</feature>
<dbReference type="Pfam" id="PF01757">
    <property type="entry name" value="Acyl_transf_3"/>
    <property type="match status" value="1"/>
</dbReference>
<keyword evidence="2" id="KW-1133">Transmembrane helix</keyword>
<feature type="transmembrane region" description="Helical" evidence="2">
    <location>
        <begin position="46"/>
        <end position="67"/>
    </location>
</feature>
<name>A0A1H0CG21_ALLAB</name>
<keyword evidence="5" id="KW-1185">Reference proteome</keyword>
<dbReference type="eggNOG" id="COG1835">
    <property type="taxonomic scope" value="Bacteria"/>
</dbReference>
<dbReference type="GO" id="GO:0016747">
    <property type="term" value="F:acyltransferase activity, transferring groups other than amino-acyl groups"/>
    <property type="evidence" value="ECO:0007669"/>
    <property type="project" value="InterPro"/>
</dbReference>
<dbReference type="EMBL" id="LT629701">
    <property type="protein sequence ID" value="SDN56810.1"/>
    <property type="molecule type" value="Genomic_DNA"/>
</dbReference>
<reference evidence="4 5" key="1">
    <citation type="submission" date="2016-10" db="EMBL/GenBank/DDBJ databases">
        <authorList>
            <person name="de Groot N.N."/>
        </authorList>
    </citation>
    <scope>NUCLEOTIDE SEQUENCE [LARGE SCALE GENOMIC DNA]</scope>
    <source>
        <strain evidence="4 5">DSM 44149</strain>
    </source>
</reference>
<protein>
    <submittedName>
        <fullName evidence="4">Acyltransferase family protein</fullName>
    </submittedName>
</protein>
<dbReference type="AlphaFoldDB" id="A0A1H0CG21"/>
<accession>A0A1H0CG21</accession>
<gene>
    <name evidence="4" type="ORF">SAMN04489726_7207</name>
</gene>
<feature type="transmembrane region" description="Helical" evidence="2">
    <location>
        <begin position="185"/>
        <end position="202"/>
    </location>
</feature>
<feature type="compositionally biased region" description="Low complexity" evidence="1">
    <location>
        <begin position="429"/>
        <end position="443"/>
    </location>
</feature>
<evidence type="ECO:0000259" key="3">
    <source>
        <dbReference type="Pfam" id="PF01757"/>
    </source>
</evidence>
<feature type="transmembrane region" description="Helical" evidence="2">
    <location>
        <begin position="127"/>
        <end position="144"/>
    </location>
</feature>
<evidence type="ECO:0000313" key="4">
    <source>
        <dbReference type="EMBL" id="SDN56810.1"/>
    </source>
</evidence>
<organism evidence="4 5">
    <name type="scientific">Allokutzneria albata</name>
    <name type="common">Kibdelosporangium albatum</name>
    <dbReference type="NCBI Taxonomy" id="211114"/>
    <lineage>
        <taxon>Bacteria</taxon>
        <taxon>Bacillati</taxon>
        <taxon>Actinomycetota</taxon>
        <taxon>Actinomycetes</taxon>
        <taxon>Pseudonocardiales</taxon>
        <taxon>Pseudonocardiaceae</taxon>
        <taxon>Allokutzneria</taxon>
    </lineage>
</organism>
<feature type="transmembrane region" description="Helical" evidence="2">
    <location>
        <begin position="332"/>
        <end position="349"/>
    </location>
</feature>
<feature type="domain" description="Acyltransferase 3" evidence="3">
    <location>
        <begin position="8"/>
        <end position="344"/>
    </location>
</feature>
<keyword evidence="4" id="KW-0808">Transferase</keyword>
<dbReference type="InterPro" id="IPR002656">
    <property type="entry name" value="Acyl_transf_3_dom"/>
</dbReference>
<dbReference type="STRING" id="211114.SAMN04489726_7207"/>
<keyword evidence="2" id="KW-0812">Transmembrane</keyword>
<feature type="transmembrane region" description="Helical" evidence="2">
    <location>
        <begin position="214"/>
        <end position="234"/>
    </location>
</feature>
<evidence type="ECO:0000256" key="2">
    <source>
        <dbReference type="SAM" id="Phobius"/>
    </source>
</evidence>
<sequence>MKERNPLIDAVRVGSVALVVFAHWFGAYVGVENGAVRVGIGVSGPVVWALTWLLQVMPLVFFAGGYANSAGVDAARARGESFLAKRAMGLMIPAIPLVVLFSAVSTVGGTLGLQPVATVGHQVMKPLWFLAIYLVVVCLAPLMVRLHDRFGLAVPLAMATGVSIVDFVRFSTVGLVADIGIGGDINFLLVWLTAHQFGIAYARGAFARFTRPWLYALIAVSVAAMATMVFAGPYPPSMLGLPGVPISNLSPPTLAMIVLSFAQVCVFLLVARWAERKLSGERARRFLKRANPSVMSVYLWHLPAGAMLLGIALLAPQVLLPSPGLGWWLSRPLWLALSTLALIGVLRVVRRVQLALPTVDSRWPLAGLLICAYGVREATRHGLDLTNPHASHAVLAMTVGVAVLLVESQRSGNRLGAAWERSAGATGRPSSSPSTLPASSALR</sequence>
<keyword evidence="2" id="KW-0472">Membrane</keyword>
<evidence type="ECO:0000256" key="1">
    <source>
        <dbReference type="SAM" id="MobiDB-lite"/>
    </source>
</evidence>
<feature type="transmembrane region" description="Helical" evidence="2">
    <location>
        <begin position="87"/>
        <end position="107"/>
    </location>
</feature>